<dbReference type="Proteomes" id="UP000214760">
    <property type="component" value="Unassembled WGS sequence"/>
</dbReference>
<evidence type="ECO:0000313" key="2">
    <source>
        <dbReference type="Proteomes" id="UP000214760"/>
    </source>
</evidence>
<dbReference type="AlphaFoldDB" id="A0A1I6ISG1"/>
<dbReference type="RefSeq" id="WP_031471775.1">
    <property type="nucleotide sequence ID" value="NZ_FOZC01000003.1"/>
</dbReference>
<protein>
    <submittedName>
        <fullName evidence="1">Uncharacterized protein</fullName>
    </submittedName>
</protein>
<evidence type="ECO:0000313" key="1">
    <source>
        <dbReference type="EMBL" id="SFR69684.1"/>
    </source>
</evidence>
<proteinExistence type="predicted"/>
<organism evidence="1 2">
    <name type="scientific">[Clostridium] aminophilum</name>
    <dbReference type="NCBI Taxonomy" id="1526"/>
    <lineage>
        <taxon>Bacteria</taxon>
        <taxon>Bacillati</taxon>
        <taxon>Bacillota</taxon>
        <taxon>Clostridia</taxon>
        <taxon>Lachnospirales</taxon>
        <taxon>Lachnospiraceae</taxon>
    </lineage>
</organism>
<gene>
    <name evidence="1" type="ORF">SAMN02910262_00752</name>
</gene>
<sequence length="217" mass="24960">MGVFKDRVDINNKTAEEKNMKELADICRKSFTSPDSDMLLKKLLIGEVSDTDKRHHEKHDLCSGCKSDSETEKRICRCMYYYDKNPSICEGCNLPRRWKNIGDIEVTEYEIPTEQVMEGIGGMDLILDGKYAAEIKKPYSKETLVRMLAEILTYTIGSKYKPAIALFEGSYQWESFKKHSGEDSLAEILKHVAVFQVSVEYEDNLAKYRIFEIAGKR</sequence>
<accession>A0A1I6ISG1</accession>
<dbReference type="EMBL" id="FOZC01000003">
    <property type="protein sequence ID" value="SFR69684.1"/>
    <property type="molecule type" value="Genomic_DNA"/>
</dbReference>
<name>A0A1I6ISG1_9FIRM</name>
<reference evidence="1 2" key="1">
    <citation type="submission" date="2016-10" db="EMBL/GenBank/DDBJ databases">
        <authorList>
            <person name="de Groot N.N."/>
        </authorList>
    </citation>
    <scope>NUCLEOTIDE SEQUENCE [LARGE SCALE GENOMIC DNA]</scope>
    <source>
        <strain evidence="1 2">F</strain>
    </source>
</reference>